<gene>
    <name evidence="9" type="primary">tpm</name>
    <name evidence="10" type="ordered locus">Mmc1_0515</name>
</gene>
<accession>A0L4Z7</accession>
<dbReference type="PROSITE" id="PS51585">
    <property type="entry name" value="SAM_MT_TPMT"/>
    <property type="match status" value="1"/>
</dbReference>
<dbReference type="Gene3D" id="3.40.50.150">
    <property type="entry name" value="Vaccinia Virus protein VP39"/>
    <property type="match status" value="1"/>
</dbReference>
<feature type="binding site" evidence="9">
    <location>
        <position position="49"/>
    </location>
    <ligand>
        <name>S-adenosyl-L-methionine</name>
        <dbReference type="ChEBI" id="CHEBI:59789"/>
    </ligand>
</feature>
<dbReference type="HOGENOM" id="CLU_085515_1_0_5"/>
<reference evidence="10 11" key="2">
    <citation type="journal article" date="2012" name="Int. J. Syst. Evol. Microbiol.">
        <title>Magnetococcus marinus gen. nov., sp. nov., a marine, magnetotactic bacterium that represents a novel lineage (Magnetococcaceae fam. nov.; Magnetococcales ord. nov.) at the base of the Alphaproteobacteria.</title>
        <authorList>
            <person name="Bazylinski D.A."/>
            <person name="Williams T.J."/>
            <person name="Lefevre C.T."/>
            <person name="Berg R.J."/>
            <person name="Zhang C.L."/>
            <person name="Bowser S.S."/>
            <person name="Dean A.J."/>
            <person name="Beveridge T.J."/>
        </authorList>
    </citation>
    <scope>NUCLEOTIDE SEQUENCE [LARGE SCALE GENOMIC DNA]</scope>
    <source>
        <strain evidence="11">ATCC BAA-1437 / JCM 17883 / MC-1</strain>
    </source>
</reference>
<evidence type="ECO:0000256" key="4">
    <source>
        <dbReference type="ARBA" id="ARBA00011905"/>
    </source>
</evidence>
<proteinExistence type="inferred from homology"/>
<dbReference type="OrthoDB" id="9778208at2"/>
<evidence type="ECO:0000313" key="10">
    <source>
        <dbReference type="EMBL" id="ABK43040.1"/>
    </source>
</evidence>
<dbReference type="EMBL" id="CP000471">
    <property type="protein sequence ID" value="ABK43040.1"/>
    <property type="molecule type" value="Genomic_DNA"/>
</dbReference>
<dbReference type="Pfam" id="PF05724">
    <property type="entry name" value="TPMT"/>
    <property type="match status" value="1"/>
</dbReference>
<evidence type="ECO:0000256" key="7">
    <source>
        <dbReference type="ARBA" id="ARBA00022679"/>
    </source>
</evidence>
<organism evidence="10 11">
    <name type="scientific">Magnetococcus marinus (strain ATCC BAA-1437 / JCM 17883 / MC-1)</name>
    <dbReference type="NCBI Taxonomy" id="156889"/>
    <lineage>
        <taxon>Bacteria</taxon>
        <taxon>Pseudomonadati</taxon>
        <taxon>Pseudomonadota</taxon>
        <taxon>Magnetococcia</taxon>
        <taxon>Magnetococcales</taxon>
        <taxon>Magnetococcaceae</taxon>
        <taxon>Magnetococcus</taxon>
    </lineage>
</organism>
<dbReference type="eggNOG" id="COG2265">
    <property type="taxonomic scope" value="Bacteria"/>
</dbReference>
<comment type="similarity">
    <text evidence="3 9">Belongs to the class I-like SAM-binding methyltransferase superfamily. TPMT family.</text>
</comment>
<dbReference type="AlphaFoldDB" id="A0L4Z7"/>
<dbReference type="FunFam" id="3.40.50.150:FF:000101">
    <property type="entry name" value="Thiopurine S-methyltransferase"/>
    <property type="match status" value="1"/>
</dbReference>
<dbReference type="PIRSF" id="PIRSF023956">
    <property type="entry name" value="Thiopurine_S-methyltransferase"/>
    <property type="match status" value="1"/>
</dbReference>
<feature type="binding site" evidence="9">
    <location>
        <position position="70"/>
    </location>
    <ligand>
        <name>S-adenosyl-L-methionine</name>
        <dbReference type="ChEBI" id="CHEBI:59789"/>
    </ligand>
</feature>
<comment type="catalytic activity">
    <reaction evidence="1 9">
        <text>S-adenosyl-L-methionine + a thiopurine = S-adenosyl-L-homocysteine + a thiopurine S-methylether.</text>
        <dbReference type="EC" id="2.1.1.67"/>
    </reaction>
</comment>
<keyword evidence="11" id="KW-1185">Reference proteome</keyword>
<evidence type="ECO:0000256" key="2">
    <source>
        <dbReference type="ARBA" id="ARBA00004496"/>
    </source>
</evidence>
<dbReference type="NCBIfam" id="NF009732">
    <property type="entry name" value="PRK13255.1"/>
    <property type="match status" value="1"/>
</dbReference>
<sequence>MSSLDSDLWLQAWQDDHICDFHQLRVNRLLMKHWPLLHMARGERVMVPLCGKSLDMLWLAQQGYEVLGIELSALAVAAFFEENGLQPTHRKLGDFTLWQSGRVSILCGDFFDLTPLLCENVDWVYDRAALTALPEPLRRRYAAYIQQLTPANIVLMTIEEQEDGVSEACFLGIDPEIMALYGPLCHIGLSYVGREEEIDPNNPLGKPISVAYKIYQITR</sequence>
<dbReference type="InterPro" id="IPR008854">
    <property type="entry name" value="TPMT"/>
</dbReference>
<dbReference type="HAMAP" id="MF_00812">
    <property type="entry name" value="Thiopur_methtran"/>
    <property type="match status" value="1"/>
</dbReference>
<keyword evidence="6 9" id="KW-0489">Methyltransferase</keyword>
<name>A0L4Z7_MAGMM</name>
<reference evidence="11" key="1">
    <citation type="journal article" date="2009" name="Appl. Environ. Microbiol.">
        <title>Complete genome sequence of the chemolithoautotrophic marine magnetotactic coccus strain MC-1.</title>
        <authorList>
            <person name="Schubbe S."/>
            <person name="Williams T.J."/>
            <person name="Xie G."/>
            <person name="Kiss H.E."/>
            <person name="Brettin T.S."/>
            <person name="Martinez D."/>
            <person name="Ross C.A."/>
            <person name="Schuler D."/>
            <person name="Cox B.L."/>
            <person name="Nealson K.H."/>
            <person name="Bazylinski D.A."/>
        </authorList>
    </citation>
    <scope>NUCLEOTIDE SEQUENCE [LARGE SCALE GENOMIC DNA]</scope>
    <source>
        <strain evidence="11">ATCC BAA-1437 / JCM 17883 / MC-1</strain>
    </source>
</reference>
<dbReference type="KEGG" id="mgm:Mmc1_0515"/>
<dbReference type="InterPro" id="IPR029063">
    <property type="entry name" value="SAM-dependent_MTases_sf"/>
</dbReference>
<feature type="binding site" evidence="9">
    <location>
        <position position="13"/>
    </location>
    <ligand>
        <name>S-adenosyl-L-methionine</name>
        <dbReference type="ChEBI" id="CHEBI:59789"/>
    </ligand>
</feature>
<keyword evidence="7 9" id="KW-0808">Transferase</keyword>
<keyword evidence="5 9" id="KW-0963">Cytoplasm</keyword>
<dbReference type="SUPFAM" id="SSF53335">
    <property type="entry name" value="S-adenosyl-L-methionine-dependent methyltransferases"/>
    <property type="match status" value="1"/>
</dbReference>
<feature type="binding site" evidence="9">
    <location>
        <position position="127"/>
    </location>
    <ligand>
        <name>S-adenosyl-L-methionine</name>
        <dbReference type="ChEBI" id="CHEBI:59789"/>
    </ligand>
</feature>
<evidence type="ECO:0000256" key="8">
    <source>
        <dbReference type="ARBA" id="ARBA00022691"/>
    </source>
</evidence>
<dbReference type="GO" id="GO:0008119">
    <property type="term" value="F:thiopurine S-methyltransferase activity"/>
    <property type="evidence" value="ECO:0007669"/>
    <property type="project" value="UniProtKB-UniRule"/>
</dbReference>
<dbReference type="GO" id="GO:0032259">
    <property type="term" value="P:methylation"/>
    <property type="evidence" value="ECO:0007669"/>
    <property type="project" value="UniProtKB-KW"/>
</dbReference>
<dbReference type="Proteomes" id="UP000002586">
    <property type="component" value="Chromosome"/>
</dbReference>
<evidence type="ECO:0000256" key="3">
    <source>
        <dbReference type="ARBA" id="ARBA00008145"/>
    </source>
</evidence>
<dbReference type="PANTHER" id="PTHR10259">
    <property type="entry name" value="THIOPURINE S-METHYLTRANSFERASE"/>
    <property type="match status" value="1"/>
</dbReference>
<evidence type="ECO:0000256" key="6">
    <source>
        <dbReference type="ARBA" id="ARBA00022603"/>
    </source>
</evidence>
<protein>
    <recommendedName>
        <fullName evidence="4 9">Thiopurine S-methyltransferase</fullName>
        <ecNumber evidence="4 9">2.1.1.67</ecNumber>
    </recommendedName>
    <alternativeName>
        <fullName evidence="9">Thiopurine methyltransferase</fullName>
    </alternativeName>
</protein>
<comment type="subcellular location">
    <subcellularLocation>
        <location evidence="2 9">Cytoplasm</location>
    </subcellularLocation>
</comment>
<dbReference type="STRING" id="156889.Mmc1_0515"/>
<dbReference type="PANTHER" id="PTHR10259:SF11">
    <property type="entry name" value="THIOPURINE S-METHYLTRANSFERASE"/>
    <property type="match status" value="1"/>
</dbReference>
<dbReference type="RefSeq" id="WP_011712207.1">
    <property type="nucleotide sequence ID" value="NC_008576.1"/>
</dbReference>
<evidence type="ECO:0000313" key="11">
    <source>
        <dbReference type="Proteomes" id="UP000002586"/>
    </source>
</evidence>
<keyword evidence="8 9" id="KW-0949">S-adenosyl-L-methionine</keyword>
<evidence type="ECO:0000256" key="1">
    <source>
        <dbReference type="ARBA" id="ARBA00000903"/>
    </source>
</evidence>
<evidence type="ECO:0000256" key="5">
    <source>
        <dbReference type="ARBA" id="ARBA00022490"/>
    </source>
</evidence>
<dbReference type="GO" id="GO:0005737">
    <property type="term" value="C:cytoplasm"/>
    <property type="evidence" value="ECO:0007669"/>
    <property type="project" value="UniProtKB-SubCell"/>
</dbReference>
<dbReference type="EC" id="2.1.1.67" evidence="4 9"/>
<dbReference type="InterPro" id="IPR025835">
    <property type="entry name" value="Thiopurine_S-MeTrfase"/>
</dbReference>
<evidence type="ECO:0000256" key="9">
    <source>
        <dbReference type="HAMAP-Rule" id="MF_00812"/>
    </source>
</evidence>